<dbReference type="InterPro" id="IPR050706">
    <property type="entry name" value="Cyclic-di-GMP_PDE-like"/>
</dbReference>
<dbReference type="GO" id="GO:0071111">
    <property type="term" value="F:cyclic-guanylate-specific phosphodiesterase activity"/>
    <property type="evidence" value="ECO:0007669"/>
    <property type="project" value="InterPro"/>
</dbReference>
<gene>
    <name evidence="2" type="ORF">K6K41_17995</name>
</gene>
<dbReference type="PANTHER" id="PTHR33121:SF71">
    <property type="entry name" value="OXYGEN SENSOR PROTEIN DOSP"/>
    <property type="match status" value="1"/>
</dbReference>
<accession>A0A9E6UN48</accession>
<protein>
    <submittedName>
        <fullName evidence="2">EAL domain-containing protein</fullName>
    </submittedName>
</protein>
<organism evidence="2 3">
    <name type="scientific">Chenggangzhangella methanolivorans</name>
    <dbReference type="NCBI Taxonomy" id="1437009"/>
    <lineage>
        <taxon>Bacteria</taxon>
        <taxon>Pseudomonadati</taxon>
        <taxon>Pseudomonadota</taxon>
        <taxon>Alphaproteobacteria</taxon>
        <taxon>Hyphomicrobiales</taxon>
        <taxon>Methylopilaceae</taxon>
        <taxon>Chenggangzhangella</taxon>
    </lineage>
</organism>
<dbReference type="PANTHER" id="PTHR33121">
    <property type="entry name" value="CYCLIC DI-GMP PHOSPHODIESTERASE PDEF"/>
    <property type="match status" value="1"/>
</dbReference>
<evidence type="ECO:0000313" key="2">
    <source>
        <dbReference type="EMBL" id="QZO02432.1"/>
    </source>
</evidence>
<dbReference type="SUPFAM" id="SSF141868">
    <property type="entry name" value="EAL domain-like"/>
    <property type="match status" value="1"/>
</dbReference>
<sequence>MGRSLSIEVVAEGIERDEQAQMVRRLGCQIGQGFLYSKPQAADALFGQAAAGFSERAAPSGALPDRAPDA</sequence>
<dbReference type="AlphaFoldDB" id="A0A9E6UN48"/>
<reference evidence="2" key="1">
    <citation type="submission" date="2021-08" db="EMBL/GenBank/DDBJ databases">
        <authorList>
            <person name="Zhang H."/>
            <person name="Xu M."/>
            <person name="Yu Z."/>
            <person name="Yang L."/>
            <person name="Cai Y."/>
        </authorList>
    </citation>
    <scope>NUCLEOTIDE SEQUENCE</scope>
    <source>
        <strain evidence="2">CHL1</strain>
    </source>
</reference>
<dbReference type="EMBL" id="CP081869">
    <property type="protein sequence ID" value="QZO02432.1"/>
    <property type="molecule type" value="Genomic_DNA"/>
</dbReference>
<evidence type="ECO:0000259" key="1">
    <source>
        <dbReference type="Pfam" id="PF00563"/>
    </source>
</evidence>
<dbReference type="InterPro" id="IPR035919">
    <property type="entry name" value="EAL_sf"/>
</dbReference>
<evidence type="ECO:0000313" key="3">
    <source>
        <dbReference type="Proteomes" id="UP000825701"/>
    </source>
</evidence>
<dbReference type="KEGG" id="cmet:K6K41_17995"/>
<dbReference type="Gene3D" id="3.20.20.450">
    <property type="entry name" value="EAL domain"/>
    <property type="match status" value="1"/>
</dbReference>
<dbReference type="Proteomes" id="UP000825701">
    <property type="component" value="Chromosome"/>
</dbReference>
<proteinExistence type="predicted"/>
<name>A0A9E6UN48_9HYPH</name>
<dbReference type="Pfam" id="PF00563">
    <property type="entry name" value="EAL"/>
    <property type="match status" value="1"/>
</dbReference>
<keyword evidence="3" id="KW-1185">Reference proteome</keyword>
<feature type="domain" description="EAL" evidence="1">
    <location>
        <begin position="1"/>
        <end position="39"/>
    </location>
</feature>
<dbReference type="InterPro" id="IPR001633">
    <property type="entry name" value="EAL_dom"/>
</dbReference>